<dbReference type="InterPro" id="IPR025714">
    <property type="entry name" value="Methyltranfer_dom"/>
</dbReference>
<keyword evidence="2" id="KW-0808">Transferase</keyword>
<sequence>MHNVEKAGLTNVEFKLRDVFEGISEKDADLIFCDVAEPEKIIQEMHDALKEGGYIAAHCLNIEQAKALHLAAEGIFRDVFTLDCTVKEYDVRDFGTRPKHFGLMHTAYLVFAKK</sequence>
<dbReference type="InterPro" id="IPR014816">
    <property type="entry name" value="tRNA_MeTrfase_Gcd14"/>
</dbReference>
<dbReference type="PROSITE" id="PS51620">
    <property type="entry name" value="SAM_TRM61"/>
    <property type="match status" value="1"/>
</dbReference>
<dbReference type="SUPFAM" id="SSF53335">
    <property type="entry name" value="S-adenosyl-L-methionine-dependent methyltransferases"/>
    <property type="match status" value="1"/>
</dbReference>
<dbReference type="PANTHER" id="PTHR12133">
    <property type="entry name" value="TRNA (ADENINE(58)-N(1))-METHYLTRANSFERASE"/>
    <property type="match status" value="1"/>
</dbReference>
<protein>
    <submittedName>
        <fullName evidence="2">tRNA (Adenine(57)-N(1)/adenine(58)-N(1))-methyltransferase TrmI</fullName>
        <ecNumber evidence="2">2.1.1.219</ecNumber>
    </submittedName>
</protein>
<dbReference type="Pfam" id="PF13847">
    <property type="entry name" value="Methyltransf_31"/>
    <property type="match status" value="1"/>
</dbReference>
<evidence type="ECO:0000259" key="1">
    <source>
        <dbReference type="Pfam" id="PF13847"/>
    </source>
</evidence>
<organism evidence="2">
    <name type="scientific">Candidatus Methanophaga sp. ANME-1 ERB7</name>
    <dbReference type="NCBI Taxonomy" id="2759913"/>
    <lineage>
        <taxon>Archaea</taxon>
        <taxon>Methanobacteriati</taxon>
        <taxon>Methanobacteriota</taxon>
        <taxon>Stenosarchaea group</taxon>
        <taxon>Methanomicrobia</taxon>
        <taxon>Candidatus Methanophagales</taxon>
        <taxon>Candidatus Methanophagaceae</taxon>
        <taxon>Candidatus Methanophaga</taxon>
    </lineage>
</organism>
<name>A0A7G9Z2H0_9EURY</name>
<dbReference type="InterPro" id="IPR029063">
    <property type="entry name" value="SAM-dependent_MTases_sf"/>
</dbReference>
<dbReference type="Gene3D" id="3.40.50.150">
    <property type="entry name" value="Vaccinia Virus protein VP39"/>
    <property type="match status" value="1"/>
</dbReference>
<dbReference type="AlphaFoldDB" id="A0A7G9Z2H0"/>
<dbReference type="GO" id="GO:0043827">
    <property type="term" value="F:tRNA (adenine(57)-N1)/(adenine(58)-N1)-methyltransferase activity"/>
    <property type="evidence" value="ECO:0007669"/>
    <property type="project" value="UniProtKB-EC"/>
</dbReference>
<feature type="domain" description="Methyltransferase" evidence="1">
    <location>
        <begin position="3"/>
        <end position="61"/>
    </location>
</feature>
<dbReference type="PANTHER" id="PTHR12133:SF1">
    <property type="entry name" value="TRNA (ADENINE(58)-N(1))-METHYLTRANSFERASE, MITOCHONDRIAL"/>
    <property type="match status" value="1"/>
</dbReference>
<dbReference type="GO" id="GO:0160107">
    <property type="term" value="F:tRNA (adenine(58)-N1)-methyltransferase activity"/>
    <property type="evidence" value="ECO:0007669"/>
    <property type="project" value="InterPro"/>
</dbReference>
<dbReference type="EC" id="2.1.1.219" evidence="2"/>
<accession>A0A7G9Z2H0</accession>
<dbReference type="GO" id="GO:0030488">
    <property type="term" value="P:tRNA methylation"/>
    <property type="evidence" value="ECO:0007669"/>
    <property type="project" value="InterPro"/>
</dbReference>
<gene>
    <name evidence="2" type="primary">trmI</name>
    <name evidence="2" type="ORF">NCOPHCNO_00005</name>
</gene>
<reference evidence="2" key="1">
    <citation type="submission" date="2020-06" db="EMBL/GenBank/DDBJ databases">
        <title>Unique genomic features of the anaerobic methanotrophic archaea.</title>
        <authorList>
            <person name="Chadwick G.L."/>
            <person name="Skennerton C.T."/>
            <person name="Laso-Perez R."/>
            <person name="Leu A.O."/>
            <person name="Speth D.R."/>
            <person name="Yu H."/>
            <person name="Morgan-Lang C."/>
            <person name="Hatzenpichler R."/>
            <person name="Goudeau D."/>
            <person name="Malmstrom R."/>
            <person name="Brazelton W.J."/>
            <person name="Woyke T."/>
            <person name="Hallam S.J."/>
            <person name="Tyson G.W."/>
            <person name="Wegener G."/>
            <person name="Boetius A."/>
            <person name="Orphan V."/>
        </authorList>
    </citation>
    <scope>NUCLEOTIDE SEQUENCE</scope>
</reference>
<dbReference type="GO" id="GO:0031515">
    <property type="term" value="C:tRNA (m1A) methyltransferase complex"/>
    <property type="evidence" value="ECO:0007669"/>
    <property type="project" value="InterPro"/>
</dbReference>
<dbReference type="EMBL" id="MT631580">
    <property type="protein sequence ID" value="QNO54454.1"/>
    <property type="molecule type" value="Genomic_DNA"/>
</dbReference>
<evidence type="ECO:0000313" key="2">
    <source>
        <dbReference type="EMBL" id="QNO54454.1"/>
    </source>
</evidence>
<proteinExistence type="predicted"/>
<keyword evidence="2" id="KW-0489">Methyltransferase</keyword>